<proteinExistence type="inferred from homology"/>
<keyword evidence="8" id="KW-1185">Reference proteome</keyword>
<evidence type="ECO:0000256" key="5">
    <source>
        <dbReference type="ARBA" id="ARBA00022691"/>
    </source>
</evidence>
<evidence type="ECO:0000313" key="7">
    <source>
        <dbReference type="EMBL" id="RFT06647.1"/>
    </source>
</evidence>
<dbReference type="NCBIfam" id="TIGR00138">
    <property type="entry name" value="rsmG_gidB"/>
    <property type="match status" value="1"/>
</dbReference>
<comment type="caution">
    <text evidence="7">The sequence shown here is derived from an EMBL/GenBank/DDBJ whole genome shotgun (WGS) entry which is preliminary data.</text>
</comment>
<dbReference type="PIRSF" id="PIRSF003078">
    <property type="entry name" value="GidB"/>
    <property type="match status" value="1"/>
</dbReference>
<keyword evidence="2 6" id="KW-0698">rRNA processing</keyword>
<dbReference type="PANTHER" id="PTHR31760">
    <property type="entry name" value="S-ADENOSYL-L-METHIONINE-DEPENDENT METHYLTRANSFERASES SUPERFAMILY PROTEIN"/>
    <property type="match status" value="1"/>
</dbReference>
<dbReference type="RefSeq" id="WP_021919289.1">
    <property type="nucleotide sequence ID" value="NZ_CAKXKJ010000020.1"/>
</dbReference>
<dbReference type="EC" id="2.1.1.-" evidence="6"/>
<dbReference type="InterPro" id="IPR003682">
    <property type="entry name" value="rRNA_ssu_MeTfrase_G"/>
</dbReference>
<dbReference type="FunFam" id="3.40.50.150:FF:000041">
    <property type="entry name" value="Ribosomal RNA small subunit methyltransferase G"/>
    <property type="match status" value="1"/>
</dbReference>
<feature type="binding site" evidence="6">
    <location>
        <position position="79"/>
    </location>
    <ligand>
        <name>S-adenosyl-L-methionine</name>
        <dbReference type="ChEBI" id="CHEBI:59789"/>
    </ligand>
</feature>
<dbReference type="HAMAP" id="MF_00074">
    <property type="entry name" value="16SrRNA_methyltr_G"/>
    <property type="match status" value="1"/>
</dbReference>
<dbReference type="OrthoDB" id="9808773at2"/>
<keyword evidence="4 6" id="KW-0808">Transferase</keyword>
<evidence type="ECO:0000256" key="1">
    <source>
        <dbReference type="ARBA" id="ARBA00022490"/>
    </source>
</evidence>
<dbReference type="GO" id="GO:0005829">
    <property type="term" value="C:cytosol"/>
    <property type="evidence" value="ECO:0007669"/>
    <property type="project" value="TreeGrafter"/>
</dbReference>
<comment type="caution">
    <text evidence="6">Lacks conserved residue(s) required for the propagation of feature annotation.</text>
</comment>
<organism evidence="7 8">
    <name type="scientific">Evtepia gabavorous</name>
    <dbReference type="NCBI Taxonomy" id="2211183"/>
    <lineage>
        <taxon>Bacteria</taxon>
        <taxon>Bacillati</taxon>
        <taxon>Bacillota</taxon>
        <taxon>Clostridia</taxon>
        <taxon>Eubacteriales</taxon>
        <taxon>Evtepia</taxon>
    </lineage>
</organism>
<name>A0A3E2B3T4_9FIRM</name>
<dbReference type="InterPro" id="IPR029063">
    <property type="entry name" value="SAM-dependent_MTases_sf"/>
</dbReference>
<evidence type="ECO:0000313" key="8">
    <source>
        <dbReference type="Proteomes" id="UP000260649"/>
    </source>
</evidence>
<dbReference type="GO" id="GO:0070043">
    <property type="term" value="F:rRNA (guanine-N7-)-methyltransferase activity"/>
    <property type="evidence" value="ECO:0007669"/>
    <property type="project" value="UniProtKB-UniRule"/>
</dbReference>
<dbReference type="AlphaFoldDB" id="A0A3E2B3T4"/>
<dbReference type="Proteomes" id="UP000260649">
    <property type="component" value="Unassembled WGS sequence"/>
</dbReference>
<dbReference type="Gene3D" id="3.40.50.150">
    <property type="entry name" value="Vaccinia Virus protein VP39"/>
    <property type="match status" value="1"/>
</dbReference>
<keyword evidence="5 6" id="KW-0949">S-adenosyl-L-methionine</keyword>
<comment type="similarity">
    <text evidence="6">Belongs to the methyltransferase superfamily. RNA methyltransferase RsmG family.</text>
</comment>
<feature type="binding site" evidence="6">
    <location>
        <begin position="130"/>
        <end position="131"/>
    </location>
    <ligand>
        <name>S-adenosyl-L-methionine</name>
        <dbReference type="ChEBI" id="CHEBI:59789"/>
    </ligand>
</feature>
<keyword evidence="1 6" id="KW-0963">Cytoplasm</keyword>
<dbReference type="SUPFAM" id="SSF53335">
    <property type="entry name" value="S-adenosyl-L-methionine-dependent methyltransferases"/>
    <property type="match status" value="1"/>
</dbReference>
<feature type="binding site" evidence="6">
    <location>
        <position position="84"/>
    </location>
    <ligand>
        <name>S-adenosyl-L-methionine</name>
        <dbReference type="ChEBI" id="CHEBI:59789"/>
    </ligand>
</feature>
<evidence type="ECO:0000256" key="2">
    <source>
        <dbReference type="ARBA" id="ARBA00022552"/>
    </source>
</evidence>
<sequence length="239" mass="26698">MTEEQRDLLCRGLTRLGVPYTPEAVERLGLYCRRLLEKNQVMNLTAITDPADVMTLHFLDSAALLPTRALGGRKLIDVGTGAGFPGLVLRILDPTIRLTLLDSLGKRVEWLTELCRELDLPDVVLLKGRAEELSRRKTHREQYDVAVSRALAAMPMLAELCLPYVKPGGLFLAMKSNKTDEEIAGAEKIIQALGGEKPFVMDYLVPGTEVYHRVVTVFKARPTPGSYPRKWTKIKETKV</sequence>
<dbReference type="Pfam" id="PF02527">
    <property type="entry name" value="GidB"/>
    <property type="match status" value="1"/>
</dbReference>
<dbReference type="EMBL" id="QQRQ01000008">
    <property type="protein sequence ID" value="RFT06647.1"/>
    <property type="molecule type" value="Genomic_DNA"/>
</dbReference>
<dbReference type="PANTHER" id="PTHR31760:SF0">
    <property type="entry name" value="S-ADENOSYL-L-METHIONINE-DEPENDENT METHYLTRANSFERASES SUPERFAMILY PROTEIN"/>
    <property type="match status" value="1"/>
</dbReference>
<evidence type="ECO:0000256" key="6">
    <source>
        <dbReference type="HAMAP-Rule" id="MF_00074"/>
    </source>
</evidence>
<comment type="function">
    <text evidence="6">Specifically methylates the N7 position of a guanine in 16S rRNA.</text>
</comment>
<reference evidence="7 8" key="1">
    <citation type="submission" date="2018-07" db="EMBL/GenBank/DDBJ databases">
        <title>GABA Modulating Bacteria of the Human Gut Microbiota.</title>
        <authorList>
            <person name="Strandwitz P."/>
            <person name="Kim K.H."/>
            <person name="Terekhova D."/>
            <person name="Liu J.K."/>
            <person name="Sharma A."/>
            <person name="Levering J."/>
            <person name="Mcdonald D."/>
            <person name="Dietrich D."/>
            <person name="Ramadhar T.R."/>
            <person name="Lekbua A."/>
            <person name="Mroue N."/>
            <person name="Liston C."/>
            <person name="Stewart E.J."/>
            <person name="Dubin M.J."/>
            <person name="Zengler K."/>
            <person name="Knight R."/>
            <person name="Gilbert J.A."/>
            <person name="Clardy J."/>
            <person name="Lewis K."/>
        </authorList>
    </citation>
    <scope>NUCLEOTIDE SEQUENCE [LARGE SCALE GENOMIC DNA]</scope>
    <source>
        <strain evidence="7 8">KLE1738</strain>
    </source>
</reference>
<evidence type="ECO:0000256" key="3">
    <source>
        <dbReference type="ARBA" id="ARBA00022603"/>
    </source>
</evidence>
<dbReference type="GeneID" id="97995399"/>
<evidence type="ECO:0000256" key="4">
    <source>
        <dbReference type="ARBA" id="ARBA00022679"/>
    </source>
</evidence>
<protein>
    <recommendedName>
        <fullName evidence="6">Ribosomal RNA small subunit methyltransferase G</fullName>
        <ecNumber evidence="6">2.1.1.-</ecNumber>
    </recommendedName>
    <alternativeName>
        <fullName evidence="6">16S rRNA 7-methylguanosine methyltransferase</fullName>
        <shortName evidence="6">16S rRNA m7G methyltransferase</shortName>
    </alternativeName>
</protein>
<gene>
    <name evidence="6" type="primary">rsmG</name>
    <name evidence="7" type="ORF">DV520_06580</name>
</gene>
<feature type="binding site" evidence="6">
    <location>
        <position position="149"/>
    </location>
    <ligand>
        <name>S-adenosyl-L-methionine</name>
        <dbReference type="ChEBI" id="CHEBI:59789"/>
    </ligand>
</feature>
<keyword evidence="3 6" id="KW-0489">Methyltransferase</keyword>
<comment type="subcellular location">
    <subcellularLocation>
        <location evidence="6">Cytoplasm</location>
    </subcellularLocation>
</comment>
<accession>A0A3E2B3T4</accession>
<dbReference type="CDD" id="cd02440">
    <property type="entry name" value="AdoMet_MTases"/>
    <property type="match status" value="1"/>
</dbReference>